<dbReference type="InterPro" id="IPR011006">
    <property type="entry name" value="CheY-like_superfamily"/>
</dbReference>
<keyword evidence="6 12" id="KW-0238">DNA-binding</keyword>
<evidence type="ECO:0000259" key="10">
    <source>
        <dbReference type="PROSITE" id="PS50045"/>
    </source>
</evidence>
<dbReference type="PANTHER" id="PTHR32071">
    <property type="entry name" value="TRANSCRIPTIONAL REGULATORY PROTEIN"/>
    <property type="match status" value="1"/>
</dbReference>
<organism evidence="12 13">
    <name type="scientific">Pseudomonas amygdali pv. photiniae</name>
    <dbReference type="NCBI Taxonomy" id="251724"/>
    <lineage>
        <taxon>Bacteria</taxon>
        <taxon>Pseudomonadati</taxon>
        <taxon>Pseudomonadota</taxon>
        <taxon>Gammaproteobacteria</taxon>
        <taxon>Pseudomonadales</taxon>
        <taxon>Pseudomonadaceae</taxon>
        <taxon>Pseudomonas</taxon>
        <taxon>Pseudomonas amygdali</taxon>
    </lineage>
</organism>
<dbReference type="FunFam" id="3.40.50.2300:FF:000018">
    <property type="entry name" value="DNA-binding transcriptional regulator NtrC"/>
    <property type="match status" value="1"/>
</dbReference>
<dbReference type="PROSITE" id="PS00676">
    <property type="entry name" value="SIGMA54_INTERACT_2"/>
    <property type="match status" value="1"/>
</dbReference>
<dbReference type="PATRIC" id="fig|251724.3.peg.4164"/>
<evidence type="ECO:0000259" key="11">
    <source>
        <dbReference type="PROSITE" id="PS50110"/>
    </source>
</evidence>
<dbReference type="GO" id="GO:0006355">
    <property type="term" value="P:regulation of DNA-templated transcription"/>
    <property type="evidence" value="ECO:0007669"/>
    <property type="project" value="InterPro"/>
</dbReference>
<dbReference type="InterPro" id="IPR027417">
    <property type="entry name" value="P-loop_NTPase"/>
</dbReference>
<evidence type="ECO:0000256" key="3">
    <source>
        <dbReference type="ARBA" id="ARBA00022840"/>
    </source>
</evidence>
<keyword evidence="1 8" id="KW-0597">Phosphoprotein</keyword>
<feature type="region of interest" description="Disordered" evidence="9">
    <location>
        <begin position="17"/>
        <end position="38"/>
    </location>
</feature>
<keyword evidence="5" id="KW-0805">Transcription regulation</keyword>
<dbReference type="InterPro" id="IPR002197">
    <property type="entry name" value="HTH_Fis"/>
</dbReference>
<dbReference type="Pfam" id="PF25601">
    <property type="entry name" value="AAA_lid_14"/>
    <property type="match status" value="1"/>
</dbReference>
<dbReference type="Pfam" id="PF02954">
    <property type="entry name" value="HTH_8"/>
    <property type="match status" value="1"/>
</dbReference>
<dbReference type="Pfam" id="PF00072">
    <property type="entry name" value="Response_reg"/>
    <property type="match status" value="1"/>
</dbReference>
<evidence type="ECO:0000256" key="2">
    <source>
        <dbReference type="ARBA" id="ARBA00022741"/>
    </source>
</evidence>
<name>A0A0P9SYK7_PSEA0</name>
<dbReference type="GO" id="GO:0043565">
    <property type="term" value="F:sequence-specific DNA binding"/>
    <property type="evidence" value="ECO:0007669"/>
    <property type="project" value="InterPro"/>
</dbReference>
<dbReference type="SMART" id="SM00448">
    <property type="entry name" value="REC"/>
    <property type="match status" value="1"/>
</dbReference>
<evidence type="ECO:0000256" key="8">
    <source>
        <dbReference type="PROSITE-ProRule" id="PRU00169"/>
    </source>
</evidence>
<dbReference type="InterPro" id="IPR003593">
    <property type="entry name" value="AAA+_ATPase"/>
</dbReference>
<dbReference type="Pfam" id="PF00158">
    <property type="entry name" value="Sigma54_activat"/>
    <property type="match status" value="1"/>
</dbReference>
<evidence type="ECO:0000256" key="5">
    <source>
        <dbReference type="ARBA" id="ARBA00023015"/>
    </source>
</evidence>
<dbReference type="PROSITE" id="PS50110">
    <property type="entry name" value="RESPONSE_REGULATORY"/>
    <property type="match status" value="1"/>
</dbReference>
<dbReference type="InterPro" id="IPR025943">
    <property type="entry name" value="Sigma_54_int_dom_ATP-bd_2"/>
</dbReference>
<dbReference type="SUPFAM" id="SSF52172">
    <property type="entry name" value="CheY-like"/>
    <property type="match status" value="1"/>
</dbReference>
<dbReference type="SMART" id="SM00382">
    <property type="entry name" value="AAA"/>
    <property type="match status" value="1"/>
</dbReference>
<evidence type="ECO:0000256" key="6">
    <source>
        <dbReference type="ARBA" id="ARBA00023125"/>
    </source>
</evidence>
<evidence type="ECO:0000256" key="4">
    <source>
        <dbReference type="ARBA" id="ARBA00023012"/>
    </source>
</evidence>
<keyword evidence="7" id="KW-0804">Transcription</keyword>
<dbReference type="PROSITE" id="PS00675">
    <property type="entry name" value="SIGMA54_INTERACT_1"/>
    <property type="match status" value="1"/>
</dbReference>
<keyword evidence="3" id="KW-0067">ATP-binding</keyword>
<dbReference type="Gene3D" id="3.40.50.2300">
    <property type="match status" value="1"/>
</dbReference>
<feature type="compositionally biased region" description="Polar residues" evidence="9">
    <location>
        <begin position="18"/>
        <end position="30"/>
    </location>
</feature>
<evidence type="ECO:0000256" key="1">
    <source>
        <dbReference type="ARBA" id="ARBA00022553"/>
    </source>
</evidence>
<evidence type="ECO:0000256" key="7">
    <source>
        <dbReference type="ARBA" id="ARBA00023163"/>
    </source>
</evidence>
<evidence type="ECO:0000313" key="12">
    <source>
        <dbReference type="EMBL" id="KPX57635.1"/>
    </source>
</evidence>
<dbReference type="InterPro" id="IPR001789">
    <property type="entry name" value="Sig_transdc_resp-reg_receiver"/>
</dbReference>
<dbReference type="GO" id="GO:0005524">
    <property type="term" value="F:ATP binding"/>
    <property type="evidence" value="ECO:0007669"/>
    <property type="project" value="UniProtKB-KW"/>
</dbReference>
<dbReference type="PROSITE" id="PS00688">
    <property type="entry name" value="SIGMA54_INTERACT_3"/>
    <property type="match status" value="1"/>
</dbReference>
<dbReference type="PROSITE" id="PS50045">
    <property type="entry name" value="SIGMA54_INTERACT_4"/>
    <property type="match status" value="1"/>
</dbReference>
<dbReference type="GO" id="GO:0000160">
    <property type="term" value="P:phosphorelay signal transduction system"/>
    <property type="evidence" value="ECO:0007669"/>
    <property type="project" value="UniProtKB-KW"/>
</dbReference>
<comment type="caution">
    <text evidence="12">The sequence shown here is derived from an EMBL/GenBank/DDBJ whole genome shotgun (WGS) entry which is preliminary data.</text>
</comment>
<dbReference type="CDD" id="cd00009">
    <property type="entry name" value="AAA"/>
    <property type="match status" value="1"/>
</dbReference>
<reference evidence="12 13" key="1">
    <citation type="submission" date="2015-09" db="EMBL/GenBank/DDBJ databases">
        <title>Genome announcement of multiple Pseudomonas syringae strains.</title>
        <authorList>
            <person name="Thakur S."/>
            <person name="Wang P.W."/>
            <person name="Gong Y."/>
            <person name="Weir B.S."/>
            <person name="Guttman D.S."/>
        </authorList>
    </citation>
    <scope>NUCLEOTIDE SEQUENCE [LARGE SCALE GENOMIC DNA]</scope>
    <source>
        <strain evidence="12 13">ICMP7840</strain>
    </source>
</reference>
<dbReference type="FunFam" id="3.40.50.300:FF:000006">
    <property type="entry name" value="DNA-binding transcriptional regulator NtrC"/>
    <property type="match status" value="1"/>
</dbReference>
<dbReference type="Gene3D" id="1.10.8.60">
    <property type="match status" value="1"/>
</dbReference>
<dbReference type="InterPro" id="IPR058031">
    <property type="entry name" value="AAA_lid_NorR"/>
</dbReference>
<feature type="domain" description="Response regulatory" evidence="11">
    <location>
        <begin position="105"/>
        <end position="219"/>
    </location>
</feature>
<protein>
    <submittedName>
        <fullName evidence="12">Sigma-54 dependent DNA-binding response regulator</fullName>
    </submittedName>
</protein>
<feature type="modified residue" description="4-aspartylphosphate" evidence="8">
    <location>
        <position position="154"/>
    </location>
</feature>
<dbReference type="SUPFAM" id="SSF52540">
    <property type="entry name" value="P-loop containing nucleoside triphosphate hydrolases"/>
    <property type="match status" value="1"/>
</dbReference>
<evidence type="ECO:0000256" key="9">
    <source>
        <dbReference type="SAM" id="MobiDB-lite"/>
    </source>
</evidence>
<keyword evidence="2" id="KW-0547">Nucleotide-binding</keyword>
<dbReference type="Gene3D" id="3.40.50.300">
    <property type="entry name" value="P-loop containing nucleotide triphosphate hydrolases"/>
    <property type="match status" value="1"/>
</dbReference>
<dbReference type="EMBL" id="LJQO01000539">
    <property type="protein sequence ID" value="KPX57635.1"/>
    <property type="molecule type" value="Genomic_DNA"/>
</dbReference>
<accession>A0A0P9SYK7</accession>
<gene>
    <name evidence="12" type="ORF">ALO53_05139</name>
</gene>
<dbReference type="InterPro" id="IPR002078">
    <property type="entry name" value="Sigma_54_int"/>
</dbReference>
<dbReference type="CDD" id="cd17549">
    <property type="entry name" value="REC_DctD-like"/>
    <property type="match status" value="1"/>
</dbReference>
<dbReference type="Gene3D" id="1.10.10.60">
    <property type="entry name" value="Homeodomain-like"/>
    <property type="match status" value="1"/>
</dbReference>
<dbReference type="PANTHER" id="PTHR32071:SF57">
    <property type="entry name" value="C4-DICARBOXYLATE TRANSPORT TRANSCRIPTIONAL REGULATORY PROTEIN DCTD"/>
    <property type="match status" value="1"/>
</dbReference>
<keyword evidence="4" id="KW-0902">Two-component regulatory system</keyword>
<sequence length="545" mass="60616">MHWTPCASARPGALKCVSTPSTSNGGSASKTTERGSPKKTWPVFSIRFSPPNLWAMVWALAWPCRTPSFTNWAGNLRRKTMPKVLCSGSACPMTFWRPEPGMLNSVIVVDDEAPIRQAVEQWLTLSGFEVQVFARAEECLAQLPEHFPGVVLTDVRMPGMSGLELLSRLQGMDPDLPVILLTGHGDVPMAVEAMREGAYDFLEKPFSPETLISNLRRALEKRQLVLENRRLHEQADARTRLDATLLGVSPSLQTLRRQVLELAQLPVNVIIRGETGSGKELVARCLHDFGPRAGKPFVALNCAAIPEHLFEAELFGHESGAFTGAQGKRIGRLEYADGGTVFLDEIKSMPMAQQVKLLRVLQDKRLERLGSNQSIDVNLRIIAATKPDLLEEARAGRFREDLAYRLNVAELRLPPLRERLEDIAQLFSHFARAAAERMGRESPALSAARLSQLLSHDWPGNVRELANSAERQALGLELTSPQPDTQLQGHSLAARQEAFEAQCLRASLARHKGDIKAVLNELQLPRRTLNEKMQRHALVREMFLN</sequence>
<dbReference type="AlphaFoldDB" id="A0A0P9SYK7"/>
<feature type="domain" description="Sigma-54 factor interaction" evidence="10">
    <location>
        <begin position="245"/>
        <end position="474"/>
    </location>
</feature>
<evidence type="ECO:0000313" key="13">
    <source>
        <dbReference type="Proteomes" id="UP000050469"/>
    </source>
</evidence>
<dbReference type="Proteomes" id="UP000050469">
    <property type="component" value="Unassembled WGS sequence"/>
</dbReference>
<proteinExistence type="predicted"/>
<dbReference type="InterPro" id="IPR025944">
    <property type="entry name" value="Sigma_54_int_dom_CS"/>
</dbReference>
<dbReference type="InterPro" id="IPR025662">
    <property type="entry name" value="Sigma_54_int_dom_ATP-bd_1"/>
</dbReference>